<evidence type="ECO:0000313" key="1">
    <source>
        <dbReference type="EMBL" id="JAE12511.1"/>
    </source>
</evidence>
<dbReference type="EMBL" id="GBRH01185385">
    <property type="protein sequence ID" value="JAE12511.1"/>
    <property type="molecule type" value="Transcribed_RNA"/>
</dbReference>
<reference evidence="1" key="1">
    <citation type="submission" date="2014-09" db="EMBL/GenBank/DDBJ databases">
        <authorList>
            <person name="Magalhaes I.L.F."/>
            <person name="Oliveira U."/>
            <person name="Santos F.R."/>
            <person name="Vidigal T.H.D.A."/>
            <person name="Brescovit A.D."/>
            <person name="Santos A.J."/>
        </authorList>
    </citation>
    <scope>NUCLEOTIDE SEQUENCE</scope>
    <source>
        <tissue evidence="1">Shoot tissue taken approximately 20 cm above the soil surface</tissue>
    </source>
</reference>
<organism evidence="1">
    <name type="scientific">Arundo donax</name>
    <name type="common">Giant reed</name>
    <name type="synonym">Donax arundinaceus</name>
    <dbReference type="NCBI Taxonomy" id="35708"/>
    <lineage>
        <taxon>Eukaryota</taxon>
        <taxon>Viridiplantae</taxon>
        <taxon>Streptophyta</taxon>
        <taxon>Embryophyta</taxon>
        <taxon>Tracheophyta</taxon>
        <taxon>Spermatophyta</taxon>
        <taxon>Magnoliopsida</taxon>
        <taxon>Liliopsida</taxon>
        <taxon>Poales</taxon>
        <taxon>Poaceae</taxon>
        <taxon>PACMAD clade</taxon>
        <taxon>Arundinoideae</taxon>
        <taxon>Arundineae</taxon>
        <taxon>Arundo</taxon>
    </lineage>
</organism>
<dbReference type="AlphaFoldDB" id="A0A0A9FQD0"/>
<proteinExistence type="predicted"/>
<protein>
    <submittedName>
        <fullName evidence="1">Uncharacterized protein</fullName>
    </submittedName>
</protein>
<sequence length="43" mass="4886">MKMVEDVKTLMISTAAASPNYRPGLTVLEKTEQYQQIPTRTDE</sequence>
<accession>A0A0A9FQD0</accession>
<reference evidence="1" key="2">
    <citation type="journal article" date="2015" name="Data Brief">
        <title>Shoot transcriptome of the giant reed, Arundo donax.</title>
        <authorList>
            <person name="Barrero R.A."/>
            <person name="Guerrero F.D."/>
            <person name="Moolhuijzen P."/>
            <person name="Goolsby J.A."/>
            <person name="Tidwell J."/>
            <person name="Bellgard S.E."/>
            <person name="Bellgard M.I."/>
        </authorList>
    </citation>
    <scope>NUCLEOTIDE SEQUENCE</scope>
    <source>
        <tissue evidence="1">Shoot tissue taken approximately 20 cm above the soil surface</tissue>
    </source>
</reference>
<name>A0A0A9FQD0_ARUDO</name>